<reference evidence="1" key="2">
    <citation type="submission" date="2021-08" db="EMBL/GenBank/DDBJ databases">
        <authorList>
            <person name="Gostincar C."/>
            <person name="Sun X."/>
            <person name="Song Z."/>
            <person name="Gunde-Cimerman N."/>
        </authorList>
    </citation>
    <scope>NUCLEOTIDE SEQUENCE</scope>
    <source>
        <strain evidence="1">EXF-8016</strain>
    </source>
</reference>
<dbReference type="AlphaFoldDB" id="A0A9P8GTA5"/>
<evidence type="ECO:0000313" key="1">
    <source>
        <dbReference type="EMBL" id="KAH0238005.1"/>
    </source>
</evidence>
<feature type="non-terminal residue" evidence="1">
    <location>
        <position position="113"/>
    </location>
</feature>
<accession>A0A9P8GTA5</accession>
<evidence type="ECO:0000313" key="2">
    <source>
        <dbReference type="Proteomes" id="UP000767238"/>
    </source>
</evidence>
<name>A0A9P8GTA5_AURME</name>
<gene>
    <name evidence="1" type="ORF">KCV03_g223</name>
</gene>
<proteinExistence type="predicted"/>
<dbReference type="Proteomes" id="UP000767238">
    <property type="component" value="Unassembled WGS sequence"/>
</dbReference>
<organism evidence="1 2">
    <name type="scientific">Aureobasidium melanogenum</name>
    <name type="common">Aureobasidium pullulans var. melanogenum</name>
    <dbReference type="NCBI Taxonomy" id="46634"/>
    <lineage>
        <taxon>Eukaryota</taxon>
        <taxon>Fungi</taxon>
        <taxon>Dikarya</taxon>
        <taxon>Ascomycota</taxon>
        <taxon>Pezizomycotina</taxon>
        <taxon>Dothideomycetes</taxon>
        <taxon>Dothideomycetidae</taxon>
        <taxon>Dothideales</taxon>
        <taxon>Saccotheciaceae</taxon>
        <taxon>Aureobasidium</taxon>
    </lineage>
</organism>
<dbReference type="EMBL" id="JAHFYH010000001">
    <property type="protein sequence ID" value="KAH0238005.1"/>
    <property type="molecule type" value="Genomic_DNA"/>
</dbReference>
<comment type="caution">
    <text evidence="1">The sequence shown here is derived from an EMBL/GenBank/DDBJ whole genome shotgun (WGS) entry which is preliminary data.</text>
</comment>
<protein>
    <submittedName>
        <fullName evidence="1">Uncharacterized protein</fullName>
    </submittedName>
</protein>
<reference evidence="1" key="1">
    <citation type="journal article" date="2021" name="J Fungi (Basel)">
        <title>Virulence traits and population genomics of the black yeast Aureobasidium melanogenum.</title>
        <authorList>
            <person name="Cernosa A."/>
            <person name="Sun X."/>
            <person name="Gostincar C."/>
            <person name="Fang C."/>
            <person name="Gunde-Cimerman N."/>
            <person name="Song Z."/>
        </authorList>
    </citation>
    <scope>NUCLEOTIDE SEQUENCE</scope>
    <source>
        <strain evidence="1">EXF-8016</strain>
    </source>
</reference>
<sequence length="113" mass="12774">MFQILINDVLHPVSQECYRSVPVLSAGIYDLSNEPSSLGSDFETESRVEANSDGNTIAGYQHERHFLEEIKYSHPGARALHLISKGHNSLDKFFATWMGVYYPYPATPGMHMR</sequence>